<evidence type="ECO:0000256" key="7">
    <source>
        <dbReference type="ARBA" id="ARBA00022801"/>
    </source>
</evidence>
<dbReference type="GO" id="GO:0008241">
    <property type="term" value="F:peptidyl-dipeptidase activity"/>
    <property type="evidence" value="ECO:0007669"/>
    <property type="project" value="UniProtKB-EC"/>
</dbReference>
<keyword evidence="10" id="KW-0121">Carboxypeptidase</keyword>
<proteinExistence type="inferred from homology"/>
<evidence type="ECO:0000256" key="3">
    <source>
        <dbReference type="ARBA" id="ARBA00006534"/>
    </source>
</evidence>
<evidence type="ECO:0000313" key="11">
    <source>
        <dbReference type="Proteomes" id="UP001139414"/>
    </source>
</evidence>
<evidence type="ECO:0000256" key="6">
    <source>
        <dbReference type="ARBA" id="ARBA00022670"/>
    </source>
</evidence>
<evidence type="ECO:0000256" key="9">
    <source>
        <dbReference type="PIRSR" id="PIRSR032067-1"/>
    </source>
</evidence>
<dbReference type="SUPFAM" id="SSF52317">
    <property type="entry name" value="Class I glutamine amidotransferase-like"/>
    <property type="match status" value="1"/>
</dbReference>
<dbReference type="InterPro" id="IPR029062">
    <property type="entry name" value="Class_I_gatase-like"/>
</dbReference>
<dbReference type="Gene3D" id="3.40.50.880">
    <property type="match status" value="1"/>
</dbReference>
<gene>
    <name evidence="10" type="ORF">LGQ90_09440</name>
</gene>
<dbReference type="GO" id="GO:0004180">
    <property type="term" value="F:carboxypeptidase activity"/>
    <property type="evidence" value="ECO:0007669"/>
    <property type="project" value="UniProtKB-KW"/>
</dbReference>
<reference evidence="10" key="1">
    <citation type="submission" date="2021-10" db="EMBL/GenBank/DDBJ databases">
        <title>Gramella sp. ASW11-100T, isolated from marine sediment.</title>
        <authorList>
            <person name="Xia C."/>
        </authorList>
    </citation>
    <scope>NUCLEOTIDE SEQUENCE</scope>
    <source>
        <strain evidence="10">ASW11-100</strain>
    </source>
</reference>
<dbReference type="Proteomes" id="UP001139414">
    <property type="component" value="Unassembled WGS sequence"/>
</dbReference>
<protein>
    <recommendedName>
        <fullName evidence="5">Cyanophycinase</fullName>
        <ecNumber evidence="4">3.4.15.6</ecNumber>
    </recommendedName>
</protein>
<dbReference type="CDD" id="cd03145">
    <property type="entry name" value="GAT1_cyanophycinase"/>
    <property type="match status" value="1"/>
</dbReference>
<dbReference type="InterPro" id="IPR005320">
    <property type="entry name" value="Peptidase_S51"/>
</dbReference>
<dbReference type="NCBIfam" id="TIGR02069">
    <property type="entry name" value="cyanophycinase"/>
    <property type="match status" value="1"/>
</dbReference>
<dbReference type="GO" id="GO:0008236">
    <property type="term" value="F:serine-type peptidase activity"/>
    <property type="evidence" value="ECO:0007669"/>
    <property type="project" value="UniProtKB-KW"/>
</dbReference>
<comment type="caution">
    <text evidence="10">The sequence shown here is derived from an EMBL/GenBank/DDBJ whole genome shotgun (WGS) entry which is preliminary data.</text>
</comment>
<evidence type="ECO:0000256" key="5">
    <source>
        <dbReference type="ARBA" id="ARBA00015719"/>
    </source>
</evidence>
<dbReference type="AlphaFoldDB" id="A0A9X1LJE3"/>
<dbReference type="RefSeq" id="WP_229340476.1">
    <property type="nucleotide sequence ID" value="NZ_JAJBZG010000005.1"/>
</dbReference>
<feature type="active site" description="Charge relay system" evidence="9">
    <location>
        <position position="150"/>
    </location>
</feature>
<name>A0A9X1LJE3_9FLAO</name>
<dbReference type="Pfam" id="PF03575">
    <property type="entry name" value="Peptidase_S51"/>
    <property type="match status" value="1"/>
</dbReference>
<comment type="similarity">
    <text evidence="3">Belongs to the peptidase S51 family.</text>
</comment>
<dbReference type="EC" id="3.4.15.6" evidence="4"/>
<evidence type="ECO:0000256" key="4">
    <source>
        <dbReference type="ARBA" id="ARBA00013115"/>
    </source>
</evidence>
<evidence type="ECO:0000256" key="1">
    <source>
        <dbReference type="ARBA" id="ARBA00001092"/>
    </source>
</evidence>
<feature type="active site" description="Charge relay system" evidence="9">
    <location>
        <position position="227"/>
    </location>
</feature>
<dbReference type="PANTHER" id="PTHR36175:SF1">
    <property type="entry name" value="CYANOPHYCINASE"/>
    <property type="match status" value="1"/>
</dbReference>
<keyword evidence="7 10" id="KW-0378">Hydrolase</keyword>
<comment type="function">
    <text evidence="2">Exopeptidase that catalyzes the hydrolytic cleavage of multi-L-arginyl-poly-L-aspartic acid (cyanophycin; a water-insoluble reserve polymer) into aspartate-arginine dipeptides.</text>
</comment>
<feature type="active site" description="Charge relay system" evidence="9">
    <location>
        <position position="200"/>
    </location>
</feature>
<evidence type="ECO:0000256" key="2">
    <source>
        <dbReference type="ARBA" id="ARBA00002039"/>
    </source>
</evidence>
<accession>A0A9X1LJE3</accession>
<organism evidence="10 11">
    <name type="scientific">Christiangramia sediminis</name>
    <dbReference type="NCBI Taxonomy" id="2881336"/>
    <lineage>
        <taxon>Bacteria</taxon>
        <taxon>Pseudomonadati</taxon>
        <taxon>Bacteroidota</taxon>
        <taxon>Flavobacteriia</taxon>
        <taxon>Flavobacteriales</taxon>
        <taxon>Flavobacteriaceae</taxon>
        <taxon>Christiangramia</taxon>
    </lineage>
</organism>
<evidence type="ECO:0000313" key="10">
    <source>
        <dbReference type="EMBL" id="MCB7481481.1"/>
    </source>
</evidence>
<comment type="catalytic activity">
    <reaction evidence="1">
        <text>[L-4-(L-arginin-2-N-yl)aspartate](n) + H2O = [L-4-(L-arginin-2-N-yl)aspartate](n-1) + L-4-(L-arginin-2-N-yl)aspartate</text>
        <dbReference type="Rhea" id="RHEA:12845"/>
        <dbReference type="Rhea" id="RHEA-COMP:13728"/>
        <dbReference type="Rhea" id="RHEA-COMP:13734"/>
        <dbReference type="ChEBI" id="CHEBI:15377"/>
        <dbReference type="ChEBI" id="CHEBI:137986"/>
        <dbReference type="ChEBI" id="CHEBI:137991"/>
        <dbReference type="EC" id="3.4.15.6"/>
    </reaction>
</comment>
<dbReference type="GO" id="GO:0006508">
    <property type="term" value="P:proteolysis"/>
    <property type="evidence" value="ECO:0007669"/>
    <property type="project" value="UniProtKB-KW"/>
</dbReference>
<dbReference type="PIRSF" id="PIRSF032067">
    <property type="entry name" value="Cyanophycinase"/>
    <property type="match status" value="1"/>
</dbReference>
<keyword evidence="11" id="KW-1185">Reference proteome</keyword>
<dbReference type="EMBL" id="JAJBZG010000005">
    <property type="protein sequence ID" value="MCB7481481.1"/>
    <property type="molecule type" value="Genomic_DNA"/>
</dbReference>
<sequence>MNTFFQKKILLIGLLVITLANGQNKNKSGTLFIIGGGSRPVEMVQRIIRESEIDKGGYGVILPMASSEPDSAIFYAKKQFTKLGMKNIVGFNFSKNEKIAPTRLDSLRNANLIYISGGDQDRFMQAIKNTPVEQAIHENYQNGGMIAGTSAGAAVMSKKMITGTELKHPEYHSTFLHLEKDNLELKEGLGLIKNVIIDQHFVRRSRYNRLLTAVIEFPEITGIGIDESTAILIRNNISEVVGESQVIVISNPDKPVNNSKEKLAAKNIKMSIYLNGDKFKM</sequence>
<dbReference type="InterPro" id="IPR011811">
    <property type="entry name" value="Peptidase_S51_cyanophycinase"/>
</dbReference>
<evidence type="ECO:0000256" key="8">
    <source>
        <dbReference type="ARBA" id="ARBA00022825"/>
    </source>
</evidence>
<keyword evidence="6" id="KW-0645">Protease</keyword>
<dbReference type="PANTHER" id="PTHR36175">
    <property type="entry name" value="CYANOPHYCINASE"/>
    <property type="match status" value="1"/>
</dbReference>
<keyword evidence="8" id="KW-0720">Serine protease</keyword>